<evidence type="ECO:0000313" key="2">
    <source>
        <dbReference type="Proteomes" id="UP000007305"/>
    </source>
</evidence>
<name>A0A804P1I8_MAIZE</name>
<dbReference type="InParanoid" id="A0A804P1I8"/>
<dbReference type="AlphaFoldDB" id="A0A804P1I8"/>
<sequence>MMARLLLRWGHARAEPGLPQASHAGCHAGCTGRVVPGPSRQLPHKLSRGCAAGRLYRGLAGAVGQKPKPRESKMLLVSSIFAVSEGHYLIDGGRQAWYNHPNMA</sequence>
<organism evidence="1 2">
    <name type="scientific">Zea mays</name>
    <name type="common">Maize</name>
    <dbReference type="NCBI Taxonomy" id="4577"/>
    <lineage>
        <taxon>Eukaryota</taxon>
        <taxon>Viridiplantae</taxon>
        <taxon>Streptophyta</taxon>
        <taxon>Embryophyta</taxon>
        <taxon>Tracheophyta</taxon>
        <taxon>Spermatophyta</taxon>
        <taxon>Magnoliopsida</taxon>
        <taxon>Liliopsida</taxon>
        <taxon>Poales</taxon>
        <taxon>Poaceae</taxon>
        <taxon>PACMAD clade</taxon>
        <taxon>Panicoideae</taxon>
        <taxon>Andropogonodae</taxon>
        <taxon>Andropogoneae</taxon>
        <taxon>Tripsacinae</taxon>
        <taxon>Zea</taxon>
    </lineage>
</organism>
<dbReference type="EnsemblPlants" id="Zm00001eb202010_T001">
    <property type="protein sequence ID" value="Zm00001eb202010_P001"/>
    <property type="gene ID" value="Zm00001eb202010"/>
</dbReference>
<evidence type="ECO:0000313" key="1">
    <source>
        <dbReference type="EnsemblPlants" id="Zm00001eb202010_P001"/>
    </source>
</evidence>
<dbReference type="Proteomes" id="UP000007305">
    <property type="component" value="Chromosome 4"/>
</dbReference>
<dbReference type="Gramene" id="Zm00001eb202010_T001">
    <property type="protein sequence ID" value="Zm00001eb202010_P001"/>
    <property type="gene ID" value="Zm00001eb202010"/>
</dbReference>
<accession>A0A804P1I8</accession>
<reference evidence="1" key="2">
    <citation type="submission" date="2019-07" db="EMBL/GenBank/DDBJ databases">
        <authorList>
            <person name="Seetharam A."/>
            <person name="Woodhouse M."/>
            <person name="Cannon E."/>
        </authorList>
    </citation>
    <scope>NUCLEOTIDE SEQUENCE [LARGE SCALE GENOMIC DNA]</scope>
    <source>
        <strain evidence="1">cv. B73</strain>
    </source>
</reference>
<reference evidence="1" key="3">
    <citation type="submission" date="2021-05" db="UniProtKB">
        <authorList>
            <consortium name="EnsemblPlants"/>
        </authorList>
    </citation>
    <scope>IDENTIFICATION</scope>
    <source>
        <strain evidence="1">cv. B73</strain>
    </source>
</reference>
<proteinExistence type="predicted"/>
<reference evidence="2" key="1">
    <citation type="journal article" date="2009" name="Science">
        <title>The B73 maize genome: complexity, diversity, and dynamics.</title>
        <authorList>
            <person name="Schnable P.S."/>
            <person name="Ware D."/>
            <person name="Fulton R.S."/>
            <person name="Stein J.C."/>
            <person name="Wei F."/>
            <person name="Pasternak S."/>
            <person name="Liang C."/>
            <person name="Zhang J."/>
            <person name="Fulton L."/>
            <person name="Graves T.A."/>
            <person name="Minx P."/>
            <person name="Reily A.D."/>
            <person name="Courtney L."/>
            <person name="Kruchowski S.S."/>
            <person name="Tomlinson C."/>
            <person name="Strong C."/>
            <person name="Delehaunty K."/>
            <person name="Fronick C."/>
            <person name="Courtney B."/>
            <person name="Rock S.M."/>
            <person name="Belter E."/>
            <person name="Du F."/>
            <person name="Kim K."/>
            <person name="Abbott R.M."/>
            <person name="Cotton M."/>
            <person name="Levy A."/>
            <person name="Marchetto P."/>
            <person name="Ochoa K."/>
            <person name="Jackson S.M."/>
            <person name="Gillam B."/>
            <person name="Chen W."/>
            <person name="Yan L."/>
            <person name="Higginbotham J."/>
            <person name="Cardenas M."/>
            <person name="Waligorski J."/>
            <person name="Applebaum E."/>
            <person name="Phelps L."/>
            <person name="Falcone J."/>
            <person name="Kanchi K."/>
            <person name="Thane T."/>
            <person name="Scimone A."/>
            <person name="Thane N."/>
            <person name="Henke J."/>
            <person name="Wang T."/>
            <person name="Ruppert J."/>
            <person name="Shah N."/>
            <person name="Rotter K."/>
            <person name="Hodges J."/>
            <person name="Ingenthron E."/>
            <person name="Cordes M."/>
            <person name="Kohlberg S."/>
            <person name="Sgro J."/>
            <person name="Delgado B."/>
            <person name="Mead K."/>
            <person name="Chinwalla A."/>
            <person name="Leonard S."/>
            <person name="Crouse K."/>
            <person name="Collura K."/>
            <person name="Kudrna D."/>
            <person name="Currie J."/>
            <person name="He R."/>
            <person name="Angelova A."/>
            <person name="Rajasekar S."/>
            <person name="Mueller T."/>
            <person name="Lomeli R."/>
            <person name="Scara G."/>
            <person name="Ko A."/>
            <person name="Delaney K."/>
            <person name="Wissotski M."/>
            <person name="Lopez G."/>
            <person name="Campos D."/>
            <person name="Braidotti M."/>
            <person name="Ashley E."/>
            <person name="Golser W."/>
            <person name="Kim H."/>
            <person name="Lee S."/>
            <person name="Lin J."/>
            <person name="Dujmic Z."/>
            <person name="Kim W."/>
            <person name="Talag J."/>
            <person name="Zuccolo A."/>
            <person name="Fan C."/>
            <person name="Sebastian A."/>
            <person name="Kramer M."/>
            <person name="Spiegel L."/>
            <person name="Nascimento L."/>
            <person name="Zutavern T."/>
            <person name="Miller B."/>
            <person name="Ambroise C."/>
            <person name="Muller S."/>
            <person name="Spooner W."/>
            <person name="Narechania A."/>
            <person name="Ren L."/>
            <person name="Wei S."/>
            <person name="Kumari S."/>
            <person name="Faga B."/>
            <person name="Levy M.J."/>
            <person name="McMahan L."/>
            <person name="Van Buren P."/>
            <person name="Vaughn M.W."/>
            <person name="Ying K."/>
            <person name="Yeh C.-T."/>
            <person name="Emrich S.J."/>
            <person name="Jia Y."/>
            <person name="Kalyanaraman A."/>
            <person name="Hsia A.-P."/>
            <person name="Barbazuk W.B."/>
            <person name="Baucom R.S."/>
            <person name="Brutnell T.P."/>
            <person name="Carpita N.C."/>
            <person name="Chaparro C."/>
            <person name="Chia J.-M."/>
            <person name="Deragon J.-M."/>
            <person name="Estill J.C."/>
            <person name="Fu Y."/>
            <person name="Jeddeloh J.A."/>
            <person name="Han Y."/>
            <person name="Lee H."/>
            <person name="Li P."/>
            <person name="Lisch D.R."/>
            <person name="Liu S."/>
            <person name="Liu Z."/>
            <person name="Nagel D.H."/>
            <person name="McCann M.C."/>
            <person name="SanMiguel P."/>
            <person name="Myers A.M."/>
            <person name="Nettleton D."/>
            <person name="Nguyen J."/>
            <person name="Penning B.W."/>
            <person name="Ponnala L."/>
            <person name="Schneider K.L."/>
            <person name="Schwartz D.C."/>
            <person name="Sharma A."/>
            <person name="Soderlund C."/>
            <person name="Springer N.M."/>
            <person name="Sun Q."/>
            <person name="Wang H."/>
            <person name="Waterman M."/>
            <person name="Westerman R."/>
            <person name="Wolfgruber T.K."/>
            <person name="Yang L."/>
            <person name="Yu Y."/>
            <person name="Zhang L."/>
            <person name="Zhou S."/>
            <person name="Zhu Q."/>
            <person name="Bennetzen J.L."/>
            <person name="Dawe R.K."/>
            <person name="Jiang J."/>
            <person name="Jiang N."/>
            <person name="Presting G.G."/>
            <person name="Wessler S.R."/>
            <person name="Aluru S."/>
            <person name="Martienssen R.A."/>
            <person name="Clifton S.W."/>
            <person name="McCombie W.R."/>
            <person name="Wing R.A."/>
            <person name="Wilson R.K."/>
        </authorList>
    </citation>
    <scope>NUCLEOTIDE SEQUENCE [LARGE SCALE GENOMIC DNA]</scope>
    <source>
        <strain evidence="2">cv. B73</strain>
    </source>
</reference>
<keyword evidence="2" id="KW-1185">Reference proteome</keyword>
<protein>
    <submittedName>
        <fullName evidence="1">Uncharacterized protein</fullName>
    </submittedName>
</protein>